<protein>
    <submittedName>
        <fullName evidence="5">Gfo/Idh/MocA family oxidoreductase</fullName>
    </submittedName>
</protein>
<comment type="similarity">
    <text evidence="1">Belongs to the Gfo/Idh/MocA family.</text>
</comment>
<dbReference type="PANTHER" id="PTHR22604">
    <property type="entry name" value="OXIDOREDUCTASES"/>
    <property type="match status" value="1"/>
</dbReference>
<dbReference type="InterPro" id="IPR000683">
    <property type="entry name" value="Gfo/Idh/MocA-like_OxRdtase_N"/>
</dbReference>
<proteinExistence type="inferred from homology"/>
<comment type="caution">
    <text evidence="5">The sequence shown here is derived from an EMBL/GenBank/DDBJ whole genome shotgun (WGS) entry which is preliminary data.</text>
</comment>
<dbReference type="Gene3D" id="3.40.50.720">
    <property type="entry name" value="NAD(P)-binding Rossmann-like Domain"/>
    <property type="match status" value="1"/>
</dbReference>
<dbReference type="EMBL" id="JAYKLX010000002">
    <property type="protein sequence ID" value="MEB3344788.1"/>
    <property type="molecule type" value="Genomic_DNA"/>
</dbReference>
<sequence>MEELKKIKWGIIGLGNIAHQFVKDLELISGAQLLAVGSRDINKAKNFAKMHKAKKFYGSYKEVMQDDDVDIIYIATPHDSHADLTVKSLQQGKHVLCEKPVALNYHEAKQMVEASGSNNRFFMEAFWTRFNPSIQEVLMKIRNNEIGEIKYVNADFAFNVGTPQKRMIDIENGAGSLMDMGVYPLFLSYLVLGKPEYVLASANFYDSGADQQTSMILQYSNAHAVLHSSFVAPSNMIATISGTEGRICLSPVWHETQSYSIIKNNHKVVYQFPTKGKGFTYEIEECHRCILNNEIESDLWSHKDSLNLIQIVDEVRKQIGLQFPSEKQLNQ</sequence>
<dbReference type="Gene3D" id="3.30.360.10">
    <property type="entry name" value="Dihydrodipicolinate Reductase, domain 2"/>
    <property type="match status" value="1"/>
</dbReference>
<organism evidence="5 6">
    <name type="scientific">Aquimarina gracilis</name>
    <dbReference type="NCBI Taxonomy" id="874422"/>
    <lineage>
        <taxon>Bacteria</taxon>
        <taxon>Pseudomonadati</taxon>
        <taxon>Bacteroidota</taxon>
        <taxon>Flavobacteriia</taxon>
        <taxon>Flavobacteriales</taxon>
        <taxon>Flavobacteriaceae</taxon>
        <taxon>Aquimarina</taxon>
    </lineage>
</organism>
<dbReference type="SUPFAM" id="SSF55347">
    <property type="entry name" value="Glyceraldehyde-3-phosphate dehydrogenase-like, C-terminal domain"/>
    <property type="match status" value="1"/>
</dbReference>
<dbReference type="PANTHER" id="PTHR22604:SF105">
    <property type="entry name" value="TRANS-1,2-DIHYDROBENZENE-1,2-DIOL DEHYDROGENASE"/>
    <property type="match status" value="1"/>
</dbReference>
<evidence type="ECO:0000259" key="4">
    <source>
        <dbReference type="Pfam" id="PF22725"/>
    </source>
</evidence>
<evidence type="ECO:0000313" key="6">
    <source>
        <dbReference type="Proteomes" id="UP001327027"/>
    </source>
</evidence>
<evidence type="ECO:0000259" key="3">
    <source>
        <dbReference type="Pfam" id="PF01408"/>
    </source>
</evidence>
<keyword evidence="2" id="KW-0560">Oxidoreductase</keyword>
<feature type="domain" description="Gfo/Idh/MocA-like oxidoreductase N-terminal" evidence="3">
    <location>
        <begin position="7"/>
        <end position="124"/>
    </location>
</feature>
<dbReference type="Proteomes" id="UP001327027">
    <property type="component" value="Unassembled WGS sequence"/>
</dbReference>
<gene>
    <name evidence="5" type="ORF">U6A24_04920</name>
</gene>
<dbReference type="Pfam" id="PF01408">
    <property type="entry name" value="GFO_IDH_MocA"/>
    <property type="match status" value="1"/>
</dbReference>
<dbReference type="SUPFAM" id="SSF51735">
    <property type="entry name" value="NAD(P)-binding Rossmann-fold domains"/>
    <property type="match status" value="1"/>
</dbReference>
<feature type="domain" description="GFO/IDH/MocA-like oxidoreductase" evidence="4">
    <location>
        <begin position="136"/>
        <end position="247"/>
    </location>
</feature>
<evidence type="ECO:0000256" key="2">
    <source>
        <dbReference type="ARBA" id="ARBA00023002"/>
    </source>
</evidence>
<dbReference type="InterPro" id="IPR055170">
    <property type="entry name" value="GFO_IDH_MocA-like_dom"/>
</dbReference>
<name>A0ABU5ZRY0_9FLAO</name>
<dbReference type="Pfam" id="PF22725">
    <property type="entry name" value="GFO_IDH_MocA_C3"/>
    <property type="match status" value="1"/>
</dbReference>
<dbReference type="RefSeq" id="WP_324178826.1">
    <property type="nucleotide sequence ID" value="NZ_BAABAW010000003.1"/>
</dbReference>
<keyword evidence="6" id="KW-1185">Reference proteome</keyword>
<accession>A0ABU5ZRY0</accession>
<dbReference type="InterPro" id="IPR036291">
    <property type="entry name" value="NAD(P)-bd_dom_sf"/>
</dbReference>
<evidence type="ECO:0000313" key="5">
    <source>
        <dbReference type="EMBL" id="MEB3344788.1"/>
    </source>
</evidence>
<dbReference type="InterPro" id="IPR050984">
    <property type="entry name" value="Gfo/Idh/MocA_domain"/>
</dbReference>
<evidence type="ECO:0000256" key="1">
    <source>
        <dbReference type="ARBA" id="ARBA00010928"/>
    </source>
</evidence>
<reference evidence="5 6" key="1">
    <citation type="journal article" date="2013" name="Int. J. Syst. Evol. Microbiol.">
        <title>Aquimarina gracilis sp. nov., isolated from the gut microflora of a mussel, Mytilus coruscus, and emended description of Aquimarina spongiae.</title>
        <authorList>
            <person name="Park S.C."/>
            <person name="Choe H.N."/>
            <person name="Baik K.S."/>
            <person name="Seong C.N."/>
        </authorList>
    </citation>
    <scope>NUCLEOTIDE SEQUENCE [LARGE SCALE GENOMIC DNA]</scope>
    <source>
        <strain evidence="5 6">PSC32</strain>
    </source>
</reference>